<protein>
    <submittedName>
        <fullName evidence="2">Movement protein</fullName>
    </submittedName>
</protein>
<evidence type="ECO:0000313" key="1">
    <source>
        <dbReference type="Proteomes" id="UP000095286"/>
    </source>
</evidence>
<dbReference type="WBParaSite" id="RSKR_0000661800.1">
    <property type="protein sequence ID" value="RSKR_0000661800.1"/>
    <property type="gene ID" value="RSKR_0000661800"/>
</dbReference>
<sequence>MDSGSCKRPAKAPKMDAAHNPSTKPKSSPKLPDGVNGEDRCRFQRFFTSRHIDNFKTNGAASSYYVFNEREESIDVVENVAIRQTFTKASATRKERNVVVGRYSTRFFKIKAAKFYEFENLDGSRTPCVCIMGAQNIDLFGIDNALVYSIKFPFVVKNFWFLKSCIIILRDDFVPVVGEHLPFIYSIGEMGNKYLPVTFNFPEKAVFDDTRHLDWRSFNMDVVEADYGSNTLLCSWENELLILNVSPNNNLFGQGNVSGCTTALGGKKVLNTTPDADLTGQVTKLMIDGKMTSNPLITPVRREKRKCKESENEEGEGMGHCSFPMSIQNKVTRTPLYGLPATSYHCRNEVANMVRPPHRKGNLSAVLSKTETGRVFQTTIVGDQFTYNAGFMEINKSLKATSILKPGGKANRSVGDNKTALSDLGNNRAGKGRVLDQLVVGLKPGGNMTKASSWREVPSFINQYSDGTSKMGTTSYFDRFPKTFTRGIDEFNDSTVEMFAGEGTFFKLSVIGKLDRSLSPTNQIIPRVFSSIDMGGREYLYVMDGSTSTLTVYELIHHVGVGGKDENVTLKSLGYRVTCHDAVQLLDSNFVALIRNRKSISIHSGINFIFNVDLNGLLGSHSDFSTYSFEDARRKGFVLYDNHNKTWQKVSMKFNLPRKIFECVATICEFSRDDGIIFFSTYLHSTNLLKSVSSHSGATTVAWGFEFLIYFLSECGFGIDHYLNSSIVKKVIKELKHFVPLAPNKDDTVGKDSTINRPEALPTTQSPIIGECSQSNRMHIPDGSLLVESTGNGETMMSSTPNRANGGSLNTHFSEFLRRSTPIRVTDRNSFYNYSIHSEILTKKAPPSSTPCRDTSGNLSNLALTPIFPVKEGCGKKESDTTQRLGLIFTALHVFYERCRINKNNDVLCKAIGEPLYAFASFCGLAEYVGAFESDYLLFFNNREVLQSSLVITSPGIFDKDKLDGDLQLACSYKRLKSKLFRLKEIGNDALMFTTIPPAYLLVYGILIKKIEKIKDIKKIFGDNWCDVLSIRNKEKFVRVFKGMKNHIIEAKGVFLELDLNPNEALQLQLSTYPVFNKILNNYMPLQSLKARLDQYKIFQNSQYFKEFLLHRFPHDIRFENVSTILDTTRPVLVQIKDPQGTTDAELRDLQEDFLTLTMCKYYAKAFGKAMLKFRTVMPDHNEIFCVEPVCLVGKILPNWTTMEYSTSDHNKVFIEWGDFYNGVSAGLEIISSDSISLSSEFLTAVVNNQNNHNMISAAGMVYGLALNGHMNRINAFGNHELFTRGDKFFSIALLLGLGASNISTGNIKLYRILATHLKFLVPSTQLEFLIDATVQASSAVGLGLLFCGRESQDLTDKFIDQICIENYVESDMIGQRYSFSLACGFSVGLINLGKGTEASSLEMPYVDAKPSIAHRLLNLLKGGPKSKDPKKGNNKEDQYFSKLDPSSQKKFDKEHQVTTTNHVRELGNCNIHLTSNPAAIALGLVYLNSNIKWLEDELVTPDLFYDLKDIKPDVIFTRTIAKHLIGFSKIQCSREWLDAQIPEYIKDRFEMVRNPRGRYDLDEDKIYVHAYLYTYVGVLFAMGLKYVSSGNNDVMKNCQFIMDVFKHEQDESWESEHIKLYTHHNLRMFFRMTTLSIMAMVMAGSGNIAVIKLARHLKAATEHEKTSASHVHFQQSIANMALGLVLIGGSRYVLGDSPLCVASLLMTFYPVFPKHVHENRLYLQPLRFMWVIAAEARIVTFIDTRTNKYVTVKYVLILEDGQRMNCESPSHLPNLSLITEFHLNSEEYIFDEGLQLPDVITRDDLKELLIKYHNRVPVTRVSMFESGGEKKQDTKSLIGMKADLSLAEKQIAELSSGKIDTKFSLYEGAEIAKLSKASGGKFVPYTPSFGSAFEQLRLNN</sequence>
<evidence type="ECO:0000313" key="2">
    <source>
        <dbReference type="WBParaSite" id="RSKR_0000661800.1"/>
    </source>
</evidence>
<proteinExistence type="predicted"/>
<organism evidence="1 2">
    <name type="scientific">Rhabditophanes sp. KR3021</name>
    <dbReference type="NCBI Taxonomy" id="114890"/>
    <lineage>
        <taxon>Eukaryota</taxon>
        <taxon>Metazoa</taxon>
        <taxon>Ecdysozoa</taxon>
        <taxon>Nematoda</taxon>
        <taxon>Chromadorea</taxon>
        <taxon>Rhabditida</taxon>
        <taxon>Tylenchina</taxon>
        <taxon>Panagrolaimomorpha</taxon>
        <taxon>Strongyloidoidea</taxon>
        <taxon>Alloionematidae</taxon>
        <taxon>Rhabditophanes</taxon>
    </lineage>
</organism>
<accession>A0AC35U108</accession>
<name>A0AC35U108_9BILA</name>
<reference evidence="2" key="1">
    <citation type="submission" date="2016-11" db="UniProtKB">
        <authorList>
            <consortium name="WormBaseParasite"/>
        </authorList>
    </citation>
    <scope>IDENTIFICATION</scope>
    <source>
        <strain evidence="2">KR3021</strain>
    </source>
</reference>
<dbReference type="Proteomes" id="UP000095286">
    <property type="component" value="Unplaced"/>
</dbReference>